<dbReference type="SUPFAM" id="SSF48179">
    <property type="entry name" value="6-phosphogluconate dehydrogenase C-terminal domain-like"/>
    <property type="match status" value="1"/>
</dbReference>
<gene>
    <name evidence="5" type="ORF">CspeluHIS016_0505070</name>
</gene>
<dbReference type="Proteomes" id="UP001222932">
    <property type="component" value="Unassembled WGS sequence"/>
</dbReference>
<organism evidence="5 6">
    <name type="scientific">Cutaneotrichosporon spelunceum</name>
    <dbReference type="NCBI Taxonomy" id="1672016"/>
    <lineage>
        <taxon>Eukaryota</taxon>
        <taxon>Fungi</taxon>
        <taxon>Dikarya</taxon>
        <taxon>Basidiomycota</taxon>
        <taxon>Agaricomycotina</taxon>
        <taxon>Tremellomycetes</taxon>
        <taxon>Trichosporonales</taxon>
        <taxon>Trichosporonaceae</taxon>
        <taxon>Cutaneotrichosporon</taxon>
    </lineage>
</organism>
<evidence type="ECO:0000256" key="1">
    <source>
        <dbReference type="ARBA" id="ARBA00007598"/>
    </source>
</evidence>
<dbReference type="Gene3D" id="1.10.1040.10">
    <property type="entry name" value="N-(1-d-carboxylethyl)-l-norvaline Dehydrogenase, domain 2"/>
    <property type="match status" value="1"/>
</dbReference>
<feature type="region of interest" description="Disordered" evidence="2">
    <location>
        <begin position="1"/>
        <end position="24"/>
    </location>
</feature>
<feature type="domain" description="6-phosphogluconate dehydrogenase NADP-binding" evidence="3">
    <location>
        <begin position="33"/>
        <end position="190"/>
    </location>
</feature>
<evidence type="ECO:0000313" key="6">
    <source>
        <dbReference type="Proteomes" id="UP001222932"/>
    </source>
</evidence>
<dbReference type="EMBL" id="BTCM01000005">
    <property type="protein sequence ID" value="GMK58475.1"/>
    <property type="molecule type" value="Genomic_DNA"/>
</dbReference>
<evidence type="ECO:0000256" key="2">
    <source>
        <dbReference type="SAM" id="MobiDB-lite"/>
    </source>
</evidence>
<dbReference type="InterPro" id="IPR002204">
    <property type="entry name" value="3-OH-isobutyrate_DH-rel_CS"/>
</dbReference>
<dbReference type="InterPro" id="IPR036291">
    <property type="entry name" value="NAD(P)-bd_dom_sf"/>
</dbReference>
<dbReference type="InterPro" id="IPR051265">
    <property type="entry name" value="HIBADH-related_NP60_sf"/>
</dbReference>
<reference evidence="5" key="2">
    <citation type="submission" date="2023-06" db="EMBL/GenBank/DDBJ databases">
        <authorList>
            <person name="Kobayashi Y."/>
            <person name="Kayamori A."/>
            <person name="Aoki K."/>
            <person name="Shiwa Y."/>
            <person name="Fujita N."/>
            <person name="Sugita T."/>
            <person name="Iwasaki W."/>
            <person name="Tanaka N."/>
            <person name="Takashima M."/>
        </authorList>
    </citation>
    <scope>NUCLEOTIDE SEQUENCE</scope>
    <source>
        <strain evidence="5">HIS016</strain>
    </source>
</reference>
<dbReference type="Pfam" id="PF14833">
    <property type="entry name" value="NAD_binding_11"/>
    <property type="match status" value="1"/>
</dbReference>
<dbReference type="InterPro" id="IPR013328">
    <property type="entry name" value="6PGD_dom2"/>
</dbReference>
<comment type="similarity">
    <text evidence="1">Belongs to the HIBADH-related family. NP60 subfamily.</text>
</comment>
<name>A0AAD3YCT6_9TREE</name>
<dbReference type="Gene3D" id="3.40.50.720">
    <property type="entry name" value="NAD(P)-binding Rossmann-like Domain"/>
    <property type="match status" value="1"/>
</dbReference>
<reference evidence="5" key="1">
    <citation type="journal article" date="2023" name="BMC Genomics">
        <title>Chromosome-level genome assemblies of Cutaneotrichosporon spp. (Trichosporonales, Basidiomycota) reveal imbalanced evolution between nucleotide sequences and chromosome synteny.</title>
        <authorList>
            <person name="Kobayashi Y."/>
            <person name="Kayamori A."/>
            <person name="Aoki K."/>
            <person name="Shiwa Y."/>
            <person name="Matsutani M."/>
            <person name="Fujita N."/>
            <person name="Sugita T."/>
            <person name="Iwasaki W."/>
            <person name="Tanaka N."/>
            <person name="Takashima M."/>
        </authorList>
    </citation>
    <scope>NUCLEOTIDE SEQUENCE</scope>
    <source>
        <strain evidence="5">HIS016</strain>
    </source>
</reference>
<feature type="domain" description="3-hydroxyisobutyrate dehydrogenase-like NAD-binding" evidence="4">
    <location>
        <begin position="213"/>
        <end position="326"/>
    </location>
</feature>
<proteinExistence type="inferred from homology"/>
<dbReference type="GO" id="GO:0050661">
    <property type="term" value="F:NADP binding"/>
    <property type="evidence" value="ECO:0007669"/>
    <property type="project" value="InterPro"/>
</dbReference>
<protein>
    <recommendedName>
        <fullName evidence="7">NAD(P)-binding protein</fullName>
    </recommendedName>
</protein>
<dbReference type="InterPro" id="IPR029154">
    <property type="entry name" value="HIBADH-like_NADP-bd"/>
</dbReference>
<keyword evidence="6" id="KW-1185">Reference proteome</keyword>
<dbReference type="InterPro" id="IPR006115">
    <property type="entry name" value="6PGDH_NADP-bd"/>
</dbReference>
<comment type="caution">
    <text evidence="5">The sequence shown here is derived from an EMBL/GenBank/DDBJ whole genome shotgun (WGS) entry which is preliminary data.</text>
</comment>
<evidence type="ECO:0008006" key="7">
    <source>
        <dbReference type="Google" id="ProtNLM"/>
    </source>
</evidence>
<dbReference type="GO" id="GO:0016491">
    <property type="term" value="F:oxidoreductase activity"/>
    <property type="evidence" value="ECO:0007669"/>
    <property type="project" value="InterPro"/>
</dbReference>
<dbReference type="GO" id="GO:0051287">
    <property type="term" value="F:NAD binding"/>
    <property type="evidence" value="ECO:0007669"/>
    <property type="project" value="InterPro"/>
</dbReference>
<dbReference type="PANTHER" id="PTHR43580">
    <property type="entry name" value="OXIDOREDUCTASE GLYR1-RELATED"/>
    <property type="match status" value="1"/>
</dbReference>
<dbReference type="SUPFAM" id="SSF51735">
    <property type="entry name" value="NAD(P)-binding Rossmann-fold domains"/>
    <property type="match status" value="1"/>
</dbReference>
<evidence type="ECO:0000313" key="5">
    <source>
        <dbReference type="EMBL" id="GMK58475.1"/>
    </source>
</evidence>
<evidence type="ECO:0000259" key="4">
    <source>
        <dbReference type="Pfam" id="PF14833"/>
    </source>
</evidence>
<dbReference type="Pfam" id="PF03446">
    <property type="entry name" value="NAD_binding_2"/>
    <property type="match status" value="1"/>
</dbReference>
<dbReference type="PANTHER" id="PTHR43580:SF8">
    <property type="entry name" value="6-PHOSPHOGLUCONATE DEHYDROGENASE NADP-BINDING DOMAIN-CONTAINING PROTEIN-RELATED"/>
    <property type="match status" value="1"/>
</dbReference>
<dbReference type="InterPro" id="IPR008927">
    <property type="entry name" value="6-PGluconate_DH-like_C_sf"/>
</dbReference>
<dbReference type="AlphaFoldDB" id="A0AAD3YCT6"/>
<accession>A0AAD3YCT6</accession>
<sequence>MTSMQHSTSSPPPPDDIPFSRPVSPSLGRNRWAFLGLGEMGKRMATNLARKLAAQSAPPLRVWNHHADGVQAFKAWAADRGVPESAYIVMADIKQIVNEADLVVTSLKDDNAVKEVYAALFAAEADHDMTFVDMSTTYPTLAGDLERQASTKRGRSFIACPVFGVPRAAERGNLVLAIAGDYFAKKVVSHTLCPGIGKKVMDMGANVERAMSFKLVGNALELGFVELVSETFTLCEAVGADSSQLVQLIREQHGSPSLIRYAERIRNNKFDATGGFTVAGGLADAKHIRQLADTHNVPMPAIDVAHQHLTTARAIGGADYDWTALVAGERIASGQPPFAGKTRLEKYEGPDGP</sequence>
<dbReference type="PROSITE" id="PS00895">
    <property type="entry name" value="3_HYDROXYISOBUT_DH"/>
    <property type="match status" value="1"/>
</dbReference>
<evidence type="ECO:0000259" key="3">
    <source>
        <dbReference type="Pfam" id="PF03446"/>
    </source>
</evidence>